<comment type="caution">
    <text evidence="3">The sequence shown here is derived from an EMBL/GenBank/DDBJ whole genome shotgun (WGS) entry which is preliminary data.</text>
</comment>
<evidence type="ECO:0000259" key="2">
    <source>
        <dbReference type="PROSITE" id="PS51194"/>
    </source>
</evidence>
<dbReference type="SUPFAM" id="SSF56024">
    <property type="entry name" value="Phospholipase D/nuclease"/>
    <property type="match status" value="1"/>
</dbReference>
<dbReference type="GO" id="GO:0003677">
    <property type="term" value="F:DNA binding"/>
    <property type="evidence" value="ECO:0007669"/>
    <property type="project" value="InterPro"/>
</dbReference>
<dbReference type="Pfam" id="PF13091">
    <property type="entry name" value="PLDc_2"/>
    <property type="match status" value="1"/>
</dbReference>
<dbReference type="SMART" id="SM00490">
    <property type="entry name" value="HELICc"/>
    <property type="match status" value="1"/>
</dbReference>
<feature type="domain" description="Helicase C-terminal" evidence="2">
    <location>
        <begin position="418"/>
        <end position="608"/>
    </location>
</feature>
<dbReference type="GO" id="GO:0005524">
    <property type="term" value="F:ATP binding"/>
    <property type="evidence" value="ECO:0007669"/>
    <property type="project" value="InterPro"/>
</dbReference>
<accession>A0A3N4HFH5</accession>
<dbReference type="InterPro" id="IPR014001">
    <property type="entry name" value="Helicase_ATP-bd"/>
</dbReference>
<evidence type="ECO:0000259" key="1">
    <source>
        <dbReference type="PROSITE" id="PS51192"/>
    </source>
</evidence>
<dbReference type="PANTHER" id="PTHR47396">
    <property type="entry name" value="TYPE I RESTRICTION ENZYME ECOKI R PROTEIN"/>
    <property type="match status" value="1"/>
</dbReference>
<evidence type="ECO:0000313" key="3">
    <source>
        <dbReference type="EMBL" id="RPA65444.1"/>
    </source>
</evidence>
<dbReference type="GO" id="GO:0005829">
    <property type="term" value="C:cytosol"/>
    <property type="evidence" value="ECO:0007669"/>
    <property type="project" value="TreeGrafter"/>
</dbReference>
<dbReference type="InterPro" id="IPR058403">
    <property type="entry name" value="DUF8090"/>
</dbReference>
<dbReference type="Pfam" id="PF26350">
    <property type="entry name" value="DUF8090"/>
    <property type="match status" value="1"/>
</dbReference>
<dbReference type="InterPro" id="IPR006935">
    <property type="entry name" value="Helicase/UvrB_N"/>
</dbReference>
<dbReference type="InterPro" id="IPR001650">
    <property type="entry name" value="Helicase_C-like"/>
</dbReference>
<dbReference type="EMBL" id="RKMG01000001">
    <property type="protein sequence ID" value="RPA65444.1"/>
    <property type="molecule type" value="Genomic_DNA"/>
</dbReference>
<dbReference type="InterPro" id="IPR050742">
    <property type="entry name" value="Helicase_Restrict-Modif_Enz"/>
</dbReference>
<name>A0A3N4HFH5_9LACT</name>
<dbReference type="PANTHER" id="PTHR47396:SF1">
    <property type="entry name" value="ATP-DEPENDENT HELICASE IRC3-RELATED"/>
    <property type="match status" value="1"/>
</dbReference>
<dbReference type="SMART" id="SM00487">
    <property type="entry name" value="DEXDc"/>
    <property type="match status" value="1"/>
</dbReference>
<organism evidence="3 4">
    <name type="scientific">Aerococcus agrisoli</name>
    <dbReference type="NCBI Taxonomy" id="2487350"/>
    <lineage>
        <taxon>Bacteria</taxon>
        <taxon>Bacillati</taxon>
        <taxon>Bacillota</taxon>
        <taxon>Bacilli</taxon>
        <taxon>Lactobacillales</taxon>
        <taxon>Aerococcaceae</taxon>
        <taxon>Aerococcus</taxon>
    </lineage>
</organism>
<dbReference type="Pfam" id="PF04851">
    <property type="entry name" value="ResIII"/>
    <property type="match status" value="1"/>
</dbReference>
<dbReference type="PROSITE" id="PS51194">
    <property type="entry name" value="HELICASE_CTER"/>
    <property type="match status" value="1"/>
</dbReference>
<dbReference type="PROSITE" id="PS51192">
    <property type="entry name" value="HELICASE_ATP_BIND_1"/>
    <property type="match status" value="1"/>
</dbReference>
<dbReference type="Proteomes" id="UP000273977">
    <property type="component" value="Unassembled WGS sequence"/>
</dbReference>
<dbReference type="InterPro" id="IPR025202">
    <property type="entry name" value="PLD-like_dom"/>
</dbReference>
<sequence length="949" mass="109047">MDSLVQALHHAFIDQQTVGSHYDPKLIINQPEKKEFLLTTLQEELENCTSFTFSVAFVTESGLNTLKTFLSDLHLKGISGRLLTSTYLDFNQPDVFEALMRIPNLEVRMSDKKAFHAKGYLFEHEDHQSFIIGSSNLTINALKTNYEWNIKLTSYDQGEIIRQMQDHLDQQWATAKPLTQDWIDAYRKNYKPATYQQITQLQDPMSDYIKPNKMQIPALDSLQELRDAGENKGLVIAATGTGKTYLAAFDVRQFNPKKMLFVVHREQILHSAMASFKKIFAKEPDSNFGFYTGNNKDIQARFLFATQQTLNRDQHLHQFDPSEFDYIIIDEVHRAGSPSYQKILDYFTPEFLLGLTATPERTDGFNIYDLFDYNIAYEIRLQDALGEDLLAPFHYFGVTDYEKDGEIIDDTSDLRQLVVDERVDFLIERLNYYGLAHKKVKGLIFCSRRAEAATLSEKFNERGFHTVALSGADSQDVRNAAVERLRNGQLDYIFTVDIFNEGIDIPEINQVVMLRQTQSSIIFIQQMGRGLRKYKDKEFVNIIDFIGNYNNNYLIPVALTGDTSRSKDKLRRNTQDTNFISGLSSINFEQIAKERIFQSINTAKMDAVSVLKEAYFQLKARLNRMPMLVDFQVSQAFDPLLIASKNKNYPQFLARIREIDITWSKTADAILNFLTSEVLPGKRAHEFILAKHLLDHDIQTMSFDDIRVLFASHQLPNDDETMMSVLRILSTDYYVASAKKQFEPGKLIDITVSGLVLSDGFKAAKNNTAFKTHLNDLLVTAKLLSESYNHQQALTIYQKYSRREALRFLQWQDQMVDLNIGGYVLDKERKVFTIFVTIDKGDDFTGALVAYEDALLDNSTMHWFSKAGRSLNSPEIQIMQHAEEWAIHMFVKKSDDDGSDFYYLGQVKPDPTTISEVVKDIGDGKSKTVVQMNLDFDQAIDYKLYKYLK</sequence>
<dbReference type="SUPFAM" id="SSF52540">
    <property type="entry name" value="P-loop containing nucleoside triphosphate hydrolases"/>
    <property type="match status" value="1"/>
</dbReference>
<dbReference type="Gene3D" id="3.40.50.300">
    <property type="entry name" value="P-loop containing nucleotide triphosphate hydrolases"/>
    <property type="match status" value="2"/>
</dbReference>
<dbReference type="AlphaFoldDB" id="A0A3N4HFH5"/>
<gene>
    <name evidence="3" type="ORF">EF384_00125</name>
</gene>
<protein>
    <submittedName>
        <fullName evidence="3">DUF3427 domain-containing protein</fullName>
    </submittedName>
</protein>
<dbReference type="CDD" id="cd09204">
    <property type="entry name" value="PLDc_N_DEXD_b2"/>
    <property type="match status" value="1"/>
</dbReference>
<dbReference type="InterPro" id="IPR021835">
    <property type="entry name" value="DUF3427"/>
</dbReference>
<evidence type="ECO:0000313" key="4">
    <source>
        <dbReference type="Proteomes" id="UP000273977"/>
    </source>
</evidence>
<proteinExistence type="predicted"/>
<reference evidence="3 4" key="1">
    <citation type="submission" date="2018-11" db="EMBL/GenBank/DDBJ databases">
        <title>Aerococcus sp. SJQ22, whole genome shotgun sequence.</title>
        <authorList>
            <person name="Sun L."/>
            <person name="Gao X."/>
            <person name="Chen W."/>
            <person name="Huang K."/>
        </authorList>
    </citation>
    <scope>NUCLEOTIDE SEQUENCE [LARGE SCALE GENOMIC DNA]</scope>
    <source>
        <strain evidence="3 4">SJQ22</strain>
    </source>
</reference>
<dbReference type="InterPro" id="IPR027417">
    <property type="entry name" value="P-loop_NTPase"/>
</dbReference>
<dbReference type="CDD" id="cd18032">
    <property type="entry name" value="DEXHc_RE_I_III_res"/>
    <property type="match status" value="1"/>
</dbReference>
<dbReference type="Gene3D" id="3.30.870.10">
    <property type="entry name" value="Endonuclease Chain A"/>
    <property type="match status" value="1"/>
</dbReference>
<feature type="domain" description="Helicase ATP-binding" evidence="1">
    <location>
        <begin position="224"/>
        <end position="377"/>
    </location>
</feature>
<dbReference type="GO" id="GO:0016787">
    <property type="term" value="F:hydrolase activity"/>
    <property type="evidence" value="ECO:0007669"/>
    <property type="project" value="InterPro"/>
</dbReference>
<dbReference type="Pfam" id="PF11907">
    <property type="entry name" value="DUF3427"/>
    <property type="match status" value="1"/>
</dbReference>
<dbReference type="OrthoDB" id="9802848at2"/>
<keyword evidence="4" id="KW-1185">Reference proteome</keyword>
<dbReference type="CDD" id="cd18799">
    <property type="entry name" value="SF2_C_EcoAI-like"/>
    <property type="match status" value="1"/>
</dbReference>
<dbReference type="RefSeq" id="WP_123778979.1">
    <property type="nucleotide sequence ID" value="NZ_RKMG01000001.1"/>
</dbReference>
<dbReference type="Pfam" id="PF00271">
    <property type="entry name" value="Helicase_C"/>
    <property type="match status" value="1"/>
</dbReference>